<evidence type="ECO:0000313" key="2">
    <source>
        <dbReference type="Proteomes" id="UP000626786"/>
    </source>
</evidence>
<name>A0ABR8U807_9BACL</name>
<proteinExistence type="predicted"/>
<sequence>MAKKKKRPQLTPVKRETEKTTFSDALNDDILLKLKAAKRDLLADEQAKEEKHQLQLLKDREEREKNKTFAELLEEYDSTGSKF</sequence>
<dbReference type="Pfam" id="PF13025">
    <property type="entry name" value="DUF3886"/>
    <property type="match status" value="1"/>
</dbReference>
<evidence type="ECO:0000313" key="1">
    <source>
        <dbReference type="EMBL" id="MBD7983624.1"/>
    </source>
</evidence>
<protein>
    <submittedName>
        <fullName evidence="1">YqkE family protein</fullName>
    </submittedName>
</protein>
<comment type="caution">
    <text evidence="1">The sequence shown here is derived from an EMBL/GenBank/DDBJ whole genome shotgun (WGS) entry which is preliminary data.</text>
</comment>
<dbReference type="Proteomes" id="UP000626786">
    <property type="component" value="Unassembled WGS sequence"/>
</dbReference>
<accession>A0ABR8U807</accession>
<dbReference type="InterPro" id="IPR024980">
    <property type="entry name" value="DUF3886"/>
</dbReference>
<reference evidence="1 2" key="1">
    <citation type="submission" date="2020-08" db="EMBL/GenBank/DDBJ databases">
        <title>A Genomic Blueprint of the Chicken Gut Microbiome.</title>
        <authorList>
            <person name="Gilroy R."/>
            <person name="Ravi A."/>
            <person name="Getino M."/>
            <person name="Pursley I."/>
            <person name="Horton D.L."/>
            <person name="Alikhan N.-F."/>
            <person name="Baker D."/>
            <person name="Gharbi K."/>
            <person name="Hall N."/>
            <person name="Watson M."/>
            <person name="Adriaenssens E.M."/>
            <person name="Foster-Nyarko E."/>
            <person name="Jarju S."/>
            <person name="Secka A."/>
            <person name="Antonio M."/>
            <person name="Oren A."/>
            <person name="Chaudhuri R."/>
            <person name="La Ragione R.M."/>
            <person name="Hildebrand F."/>
            <person name="Pallen M.J."/>
        </authorList>
    </citation>
    <scope>NUCLEOTIDE SEQUENCE [LARGE SCALE GENOMIC DNA]</scope>
    <source>
        <strain evidence="1 2">Sa2YVA2</strain>
    </source>
</reference>
<dbReference type="RefSeq" id="WP_191693313.1">
    <property type="nucleotide sequence ID" value="NZ_JACSQN010000002.1"/>
</dbReference>
<organism evidence="1 2">
    <name type="scientific">Sporosarcina quadrami</name>
    <dbReference type="NCBI Taxonomy" id="2762234"/>
    <lineage>
        <taxon>Bacteria</taxon>
        <taxon>Bacillati</taxon>
        <taxon>Bacillota</taxon>
        <taxon>Bacilli</taxon>
        <taxon>Bacillales</taxon>
        <taxon>Caryophanaceae</taxon>
        <taxon>Sporosarcina</taxon>
    </lineage>
</organism>
<dbReference type="EMBL" id="JACSQN010000002">
    <property type="protein sequence ID" value="MBD7983624.1"/>
    <property type="molecule type" value="Genomic_DNA"/>
</dbReference>
<keyword evidence="2" id="KW-1185">Reference proteome</keyword>
<gene>
    <name evidence="1" type="ORF">H9649_03430</name>
</gene>